<dbReference type="Proteomes" id="UP000006262">
    <property type="component" value="Unassembled WGS sequence"/>
</dbReference>
<reference evidence="1 2" key="1">
    <citation type="submission" date="2012-02" db="EMBL/GenBank/DDBJ databases">
        <title>The Genome Sequence of Parabacteroides distasonis CL09T03C24.</title>
        <authorList>
            <consortium name="The Broad Institute Genome Sequencing Platform"/>
            <person name="Earl A."/>
            <person name="Ward D."/>
            <person name="Feldgarden M."/>
            <person name="Gevers D."/>
            <person name="Zitomersky N.L."/>
            <person name="Coyne M.J."/>
            <person name="Comstock L.E."/>
            <person name="Young S.K."/>
            <person name="Zeng Q."/>
            <person name="Gargeya S."/>
            <person name="Fitzgerald M."/>
            <person name="Haas B."/>
            <person name="Abouelleil A."/>
            <person name="Alvarado L."/>
            <person name="Arachchi H.M."/>
            <person name="Berlin A."/>
            <person name="Chapman S.B."/>
            <person name="Gearin G."/>
            <person name="Goldberg J."/>
            <person name="Griggs A."/>
            <person name="Gujja S."/>
            <person name="Hansen M."/>
            <person name="Heiman D."/>
            <person name="Howarth C."/>
            <person name="Larimer J."/>
            <person name="Lui A."/>
            <person name="MacDonald P.J.P."/>
            <person name="McCowen C."/>
            <person name="Montmayeur A."/>
            <person name="Murphy C."/>
            <person name="Neiman D."/>
            <person name="Pearson M."/>
            <person name="Priest M."/>
            <person name="Roberts A."/>
            <person name="Saif S."/>
            <person name="Shea T."/>
            <person name="Sisk P."/>
            <person name="Stolte C."/>
            <person name="Sykes S."/>
            <person name="Wortman J."/>
            <person name="Nusbaum C."/>
            <person name="Birren B."/>
        </authorList>
    </citation>
    <scope>NUCLEOTIDE SEQUENCE [LARGE SCALE GENOMIC DNA]</scope>
    <source>
        <strain evidence="1 2">CL09T03C24</strain>
    </source>
</reference>
<dbReference type="AlphaFoldDB" id="A0AAD2TP47"/>
<gene>
    <name evidence="1" type="ORF">HMPREF1059_02381</name>
</gene>
<comment type="caution">
    <text evidence="1">The sequence shown here is derived from an EMBL/GenBank/DDBJ whole genome shotgun (WGS) entry which is preliminary data.</text>
</comment>
<protein>
    <recommendedName>
        <fullName evidence="3">DUF4248 domain-containing protein</fullName>
    </recommendedName>
</protein>
<dbReference type="Pfam" id="PF14053">
    <property type="entry name" value="DUF4248"/>
    <property type="match status" value="1"/>
</dbReference>
<sequence length="79" mass="9325">MQTNNEYQEGWPVRPYSKRELAMAYAPDISPSSALNRLAGWVRHHQKLSDELDETGYQNRQRIFTSLQVELIFRYLGRP</sequence>
<evidence type="ECO:0000313" key="2">
    <source>
        <dbReference type="Proteomes" id="UP000006262"/>
    </source>
</evidence>
<organism evidence="1 2">
    <name type="scientific">Parabacteroides distasonis CL09T03C24</name>
    <dbReference type="NCBI Taxonomy" id="999417"/>
    <lineage>
        <taxon>Bacteria</taxon>
        <taxon>Pseudomonadati</taxon>
        <taxon>Bacteroidota</taxon>
        <taxon>Bacteroidia</taxon>
        <taxon>Bacteroidales</taxon>
        <taxon>Tannerellaceae</taxon>
        <taxon>Parabacteroides</taxon>
    </lineage>
</organism>
<dbReference type="EMBL" id="AGZN01000024">
    <property type="protein sequence ID" value="EKN25680.1"/>
    <property type="molecule type" value="Genomic_DNA"/>
</dbReference>
<name>A0AAD2TP47_PARDI</name>
<evidence type="ECO:0000313" key="1">
    <source>
        <dbReference type="EMBL" id="EKN25680.1"/>
    </source>
</evidence>
<dbReference type="RefSeq" id="WP_005865973.1">
    <property type="nucleotide sequence ID" value="NZ_JH976488.1"/>
</dbReference>
<accession>A0AAD2TP47</accession>
<dbReference type="InterPro" id="IPR025342">
    <property type="entry name" value="DUF4248"/>
</dbReference>
<evidence type="ECO:0008006" key="3">
    <source>
        <dbReference type="Google" id="ProtNLM"/>
    </source>
</evidence>
<proteinExistence type="predicted"/>